<evidence type="ECO:0000259" key="10">
    <source>
        <dbReference type="Pfam" id="PF00593"/>
    </source>
</evidence>
<evidence type="ECO:0000256" key="5">
    <source>
        <dbReference type="ARBA" id="ARBA00023004"/>
    </source>
</evidence>
<dbReference type="InterPro" id="IPR012910">
    <property type="entry name" value="Plug_dom"/>
</dbReference>
<evidence type="ECO:0000256" key="8">
    <source>
        <dbReference type="ARBA" id="ARBA00023136"/>
    </source>
</evidence>
<keyword evidence="12" id="KW-0675">Receptor</keyword>
<dbReference type="InterPro" id="IPR000531">
    <property type="entry name" value="Beta-barrel_TonB"/>
</dbReference>
<evidence type="ECO:0000256" key="6">
    <source>
        <dbReference type="ARBA" id="ARBA00023065"/>
    </source>
</evidence>
<dbReference type="PANTHER" id="PTHR32552">
    <property type="entry name" value="FERRICHROME IRON RECEPTOR-RELATED"/>
    <property type="match status" value="1"/>
</dbReference>
<dbReference type="AlphaFoldDB" id="A0A5J4RZ53"/>
<keyword evidence="8" id="KW-0472">Membrane</keyword>
<accession>A0A5J4RZ53</accession>
<keyword evidence="9" id="KW-0998">Cell outer membrane</keyword>
<name>A0A5J4RZ53_9ZZZZ</name>
<dbReference type="GO" id="GO:0009279">
    <property type="term" value="C:cell outer membrane"/>
    <property type="evidence" value="ECO:0007669"/>
    <property type="project" value="UniProtKB-SubCell"/>
</dbReference>
<keyword evidence="7" id="KW-0798">TonB box</keyword>
<dbReference type="InterPro" id="IPR039426">
    <property type="entry name" value="TonB-dep_rcpt-like"/>
</dbReference>
<feature type="domain" description="TonB-dependent receptor plug" evidence="11">
    <location>
        <begin position="47"/>
        <end position="150"/>
    </location>
</feature>
<keyword evidence="3" id="KW-0410">Iron transport</keyword>
<evidence type="ECO:0000256" key="7">
    <source>
        <dbReference type="ARBA" id="ARBA00023077"/>
    </source>
</evidence>
<comment type="subcellular location">
    <subcellularLocation>
        <location evidence="1">Cell outer membrane</location>
        <topology evidence="1">Multi-pass membrane protein</topology>
    </subcellularLocation>
</comment>
<dbReference type="InterPro" id="IPR036942">
    <property type="entry name" value="Beta-barrel_TonB_sf"/>
</dbReference>
<dbReference type="Gene3D" id="2.40.170.20">
    <property type="entry name" value="TonB-dependent receptor, beta-barrel domain"/>
    <property type="match status" value="1"/>
</dbReference>
<protein>
    <submittedName>
        <fullName evidence="12">Pesticin receptor</fullName>
    </submittedName>
</protein>
<organism evidence="12">
    <name type="scientific">termite gut metagenome</name>
    <dbReference type="NCBI Taxonomy" id="433724"/>
    <lineage>
        <taxon>unclassified sequences</taxon>
        <taxon>metagenomes</taxon>
        <taxon>organismal metagenomes</taxon>
    </lineage>
</organism>
<evidence type="ECO:0000256" key="9">
    <source>
        <dbReference type="ARBA" id="ARBA00023237"/>
    </source>
</evidence>
<keyword evidence="2" id="KW-0813">Transport</keyword>
<comment type="caution">
    <text evidence="12">The sequence shown here is derived from an EMBL/GenBank/DDBJ whole genome shotgun (WGS) entry which is preliminary data.</text>
</comment>
<evidence type="ECO:0000259" key="11">
    <source>
        <dbReference type="Pfam" id="PF07715"/>
    </source>
</evidence>
<evidence type="ECO:0000256" key="3">
    <source>
        <dbReference type="ARBA" id="ARBA00022496"/>
    </source>
</evidence>
<proteinExistence type="predicted"/>
<dbReference type="PANTHER" id="PTHR32552:SF81">
    <property type="entry name" value="TONB-DEPENDENT OUTER MEMBRANE RECEPTOR"/>
    <property type="match status" value="1"/>
</dbReference>
<dbReference type="Pfam" id="PF07715">
    <property type="entry name" value="Plug"/>
    <property type="match status" value="1"/>
</dbReference>
<evidence type="ECO:0000256" key="4">
    <source>
        <dbReference type="ARBA" id="ARBA00022692"/>
    </source>
</evidence>
<sequence length="758" mass="85391">MKRNYIFLVLMLLVNILCANPLFQDTLKVINVEEVVVIADPKENRKLSEQPVAVTLLSQEDMRTNQVTSLKNLTALVPNIFIPDYGSKLTSAIYIRGIGSRINTPAVGLYVDNVPYLDKSAYDFSYADVERIDILRGPQGTLYGRNTMGGLVRVYTKSPFNYQGTDVRLGAGTYNNYNVSLTQYHRASDKFAFSAGGFYESAGGFFDNAILNKKIDHINAGGGRIRSIYLPSENLKLDLNVSYEYSDQGGYAYGLYNKETDTSAAPAYNDESSYYRNLLNAGLNLEYSGANFVFNSITGYQYLKDRMFMDQDFSSDDVYTIAQNQKQGTLTEEVTFKSRGSRRWDWTIGAFGFYQKLKTDAPVTFKKGGLEMIQRFMNDAMSAGGAPVSIEILNKTMPVYGFYDTPVWGTALFHQSTLNDLFVDKLSATLGLRLDYEKTAITHDTHASLLVQTYMRGNPVGEPTTSDYAINGEEEDTYLQFLPKLALKYAFDLQNNVYASVSRGYRSGGYNIQMFSDTIQGQMRSRPGSEPAGNIKEVIRYKPEYSWNYETGSHFTLLQNSLWADVALFYTEIKDQQIARFTKSGLGRIMVNAGHSRSYGAEASLRANITDAISFNTNYGYTHATFTDYKTNRIVEDNEVPIDYTGKRVPFVPMHTLSVGGQYTLKCANSSLVDELRFHADYAGAGKIYWTEKNDVAQNFYGTLNWIISVIAGNAQIDFRMRNTLNHKYTTFYFESMGNGFTQAGKPMEFGADVRWRF</sequence>
<dbReference type="PROSITE" id="PS52016">
    <property type="entry name" value="TONB_DEPENDENT_REC_3"/>
    <property type="match status" value="1"/>
</dbReference>
<evidence type="ECO:0000256" key="2">
    <source>
        <dbReference type="ARBA" id="ARBA00022448"/>
    </source>
</evidence>
<dbReference type="SUPFAM" id="SSF56935">
    <property type="entry name" value="Porins"/>
    <property type="match status" value="1"/>
</dbReference>
<evidence type="ECO:0000313" key="12">
    <source>
        <dbReference type="EMBL" id="KAA6338692.1"/>
    </source>
</evidence>
<dbReference type="GO" id="GO:0006826">
    <property type="term" value="P:iron ion transport"/>
    <property type="evidence" value="ECO:0007669"/>
    <property type="project" value="UniProtKB-KW"/>
</dbReference>
<dbReference type="Pfam" id="PF00593">
    <property type="entry name" value="TonB_dep_Rec_b-barrel"/>
    <property type="match status" value="1"/>
</dbReference>
<reference evidence="12" key="1">
    <citation type="submission" date="2019-03" db="EMBL/GenBank/DDBJ databases">
        <title>Single cell metagenomics reveals metabolic interactions within the superorganism composed of flagellate Streblomastix strix and complex community of Bacteroidetes bacteria on its surface.</title>
        <authorList>
            <person name="Treitli S.C."/>
            <person name="Kolisko M."/>
            <person name="Husnik F."/>
            <person name="Keeling P."/>
            <person name="Hampl V."/>
        </authorList>
    </citation>
    <scope>NUCLEOTIDE SEQUENCE</scope>
    <source>
        <strain evidence="12">STM</strain>
    </source>
</reference>
<dbReference type="EMBL" id="SNRY01000595">
    <property type="protein sequence ID" value="KAA6338692.1"/>
    <property type="molecule type" value="Genomic_DNA"/>
</dbReference>
<keyword evidence="5" id="KW-0408">Iron</keyword>
<keyword evidence="6" id="KW-0406">Ion transport</keyword>
<gene>
    <name evidence="12" type="ORF">EZS27_013324</name>
</gene>
<feature type="domain" description="TonB-dependent receptor-like beta-barrel" evidence="10">
    <location>
        <begin position="238"/>
        <end position="720"/>
    </location>
</feature>
<keyword evidence="4" id="KW-0812">Transmembrane</keyword>
<evidence type="ECO:0000256" key="1">
    <source>
        <dbReference type="ARBA" id="ARBA00004571"/>
    </source>
</evidence>